<sequence length="110" mass="12727">MLIFHGVHFWCRSHQHKSEVLILHIQSFKGHIYHLNKSSKACALQVICGLEVGKQFPVNLVSFPFSRTKLPTDLKCYDIVHKVKKESLEDAVIFQPMLFPEQRSTNSLNH</sequence>
<organism evidence="1 2">
    <name type="scientific">Asparagus officinalis</name>
    <name type="common">Garden asparagus</name>
    <dbReference type="NCBI Taxonomy" id="4686"/>
    <lineage>
        <taxon>Eukaryota</taxon>
        <taxon>Viridiplantae</taxon>
        <taxon>Streptophyta</taxon>
        <taxon>Embryophyta</taxon>
        <taxon>Tracheophyta</taxon>
        <taxon>Spermatophyta</taxon>
        <taxon>Magnoliopsida</taxon>
        <taxon>Liliopsida</taxon>
        <taxon>Asparagales</taxon>
        <taxon>Asparagaceae</taxon>
        <taxon>Asparagoideae</taxon>
        <taxon>Asparagus</taxon>
    </lineage>
</organism>
<name>A0A5P1EW85_ASPOF</name>
<dbReference type="EMBL" id="CM007385">
    <property type="protein sequence ID" value="ONK70345.1"/>
    <property type="molecule type" value="Genomic_DNA"/>
</dbReference>
<evidence type="ECO:0000313" key="1">
    <source>
        <dbReference type="EMBL" id="ONK70345.1"/>
    </source>
</evidence>
<gene>
    <name evidence="1" type="ORF">A4U43_C05F32770</name>
</gene>
<reference evidence="2" key="1">
    <citation type="journal article" date="2017" name="Nat. Commun.">
        <title>The asparagus genome sheds light on the origin and evolution of a young Y chromosome.</title>
        <authorList>
            <person name="Harkess A."/>
            <person name="Zhou J."/>
            <person name="Xu C."/>
            <person name="Bowers J.E."/>
            <person name="Van der Hulst R."/>
            <person name="Ayyampalayam S."/>
            <person name="Mercati F."/>
            <person name="Riccardi P."/>
            <person name="McKain M.R."/>
            <person name="Kakrana A."/>
            <person name="Tang H."/>
            <person name="Ray J."/>
            <person name="Groenendijk J."/>
            <person name="Arikit S."/>
            <person name="Mathioni S.M."/>
            <person name="Nakano M."/>
            <person name="Shan H."/>
            <person name="Telgmann-Rauber A."/>
            <person name="Kanno A."/>
            <person name="Yue Z."/>
            <person name="Chen H."/>
            <person name="Li W."/>
            <person name="Chen Y."/>
            <person name="Xu X."/>
            <person name="Zhang Y."/>
            <person name="Luo S."/>
            <person name="Chen H."/>
            <person name="Gao J."/>
            <person name="Mao Z."/>
            <person name="Pires J.C."/>
            <person name="Luo M."/>
            <person name="Kudrna D."/>
            <person name="Wing R.A."/>
            <person name="Meyers B.C."/>
            <person name="Yi K."/>
            <person name="Kong H."/>
            <person name="Lavrijsen P."/>
            <person name="Sunseri F."/>
            <person name="Falavigna A."/>
            <person name="Ye Y."/>
            <person name="Leebens-Mack J.H."/>
            <person name="Chen G."/>
        </authorList>
    </citation>
    <scope>NUCLEOTIDE SEQUENCE [LARGE SCALE GENOMIC DNA]</scope>
    <source>
        <strain evidence="2">cv. DH0086</strain>
    </source>
</reference>
<proteinExistence type="predicted"/>
<dbReference type="Gramene" id="ONK70345">
    <property type="protein sequence ID" value="ONK70345"/>
    <property type="gene ID" value="A4U43_C05F32770"/>
</dbReference>
<protein>
    <submittedName>
        <fullName evidence="1">Uncharacterized protein</fullName>
    </submittedName>
</protein>
<keyword evidence="2" id="KW-1185">Reference proteome</keyword>
<dbReference type="Proteomes" id="UP000243459">
    <property type="component" value="Chromosome 5"/>
</dbReference>
<evidence type="ECO:0000313" key="2">
    <source>
        <dbReference type="Proteomes" id="UP000243459"/>
    </source>
</evidence>
<accession>A0A5P1EW85</accession>
<dbReference type="AlphaFoldDB" id="A0A5P1EW85"/>